<dbReference type="EMBL" id="MCFC01000012">
    <property type="protein sequence ID" value="ORY31940.1"/>
    <property type="molecule type" value="Genomic_DNA"/>
</dbReference>
<dbReference type="PANTHER" id="PTHR48043">
    <property type="entry name" value="EG:EG0003.4 PROTEIN-RELATED"/>
    <property type="match status" value="1"/>
</dbReference>
<evidence type="ECO:0008006" key="6">
    <source>
        <dbReference type="Google" id="ProtNLM"/>
    </source>
</evidence>
<comment type="caution">
    <text evidence="4">The sequence shown here is derived from an EMBL/GenBank/DDBJ whole genome shotgun (WGS) entry which is preliminary data.</text>
</comment>
<name>A0A1Y2BBM2_9TREE</name>
<protein>
    <recommendedName>
        <fullName evidence="6">UDP-glucoronosyl and UDP-glucosyl transferase family protein</fullName>
    </recommendedName>
</protein>
<dbReference type="InterPro" id="IPR050271">
    <property type="entry name" value="UDP-glycosyltransferase"/>
</dbReference>
<keyword evidence="5" id="KW-1185">Reference proteome</keyword>
<evidence type="ECO:0000256" key="3">
    <source>
        <dbReference type="SAM" id="Phobius"/>
    </source>
</evidence>
<dbReference type="GO" id="GO:0008194">
    <property type="term" value="F:UDP-glycosyltransferase activity"/>
    <property type="evidence" value="ECO:0007669"/>
    <property type="project" value="InterPro"/>
</dbReference>
<keyword evidence="3" id="KW-0812">Transmembrane</keyword>
<dbReference type="InterPro" id="IPR002213">
    <property type="entry name" value="UDP_glucos_trans"/>
</dbReference>
<keyword evidence="3" id="KW-0472">Membrane</keyword>
<feature type="transmembrane region" description="Helical" evidence="3">
    <location>
        <begin position="186"/>
        <end position="207"/>
    </location>
</feature>
<dbReference type="Gene3D" id="3.40.50.2000">
    <property type="entry name" value="Glycogen Phosphorylase B"/>
    <property type="match status" value="1"/>
</dbReference>
<organism evidence="4 5">
    <name type="scientific">Naematelia encephala</name>
    <dbReference type="NCBI Taxonomy" id="71784"/>
    <lineage>
        <taxon>Eukaryota</taxon>
        <taxon>Fungi</taxon>
        <taxon>Dikarya</taxon>
        <taxon>Basidiomycota</taxon>
        <taxon>Agaricomycotina</taxon>
        <taxon>Tremellomycetes</taxon>
        <taxon>Tremellales</taxon>
        <taxon>Naemateliaceae</taxon>
        <taxon>Naematelia</taxon>
    </lineage>
</organism>
<reference evidence="4 5" key="1">
    <citation type="submission" date="2016-07" db="EMBL/GenBank/DDBJ databases">
        <title>Pervasive Adenine N6-methylation of Active Genes in Fungi.</title>
        <authorList>
            <consortium name="DOE Joint Genome Institute"/>
            <person name="Mondo S.J."/>
            <person name="Dannebaum R.O."/>
            <person name="Kuo R.C."/>
            <person name="Labutti K."/>
            <person name="Haridas S."/>
            <person name="Kuo A."/>
            <person name="Salamov A."/>
            <person name="Ahrendt S.R."/>
            <person name="Lipzen A."/>
            <person name="Sullivan W."/>
            <person name="Andreopoulos W.B."/>
            <person name="Clum A."/>
            <person name="Lindquist E."/>
            <person name="Daum C."/>
            <person name="Ramamoorthy G.K."/>
            <person name="Gryganskyi A."/>
            <person name="Culley D."/>
            <person name="Magnuson J.K."/>
            <person name="James T.Y."/>
            <person name="O'Malley M.A."/>
            <person name="Stajich J.E."/>
            <person name="Spatafora J.W."/>
            <person name="Visel A."/>
            <person name="Grigoriev I.V."/>
        </authorList>
    </citation>
    <scope>NUCLEOTIDE SEQUENCE [LARGE SCALE GENOMIC DNA]</scope>
    <source>
        <strain evidence="4 5">68-887.2</strain>
    </source>
</reference>
<evidence type="ECO:0000313" key="4">
    <source>
        <dbReference type="EMBL" id="ORY31940.1"/>
    </source>
</evidence>
<dbReference type="CDD" id="cd03784">
    <property type="entry name" value="GT1_Gtf-like"/>
    <property type="match status" value="1"/>
</dbReference>
<dbReference type="Proteomes" id="UP000193986">
    <property type="component" value="Unassembled WGS sequence"/>
</dbReference>
<evidence type="ECO:0000313" key="5">
    <source>
        <dbReference type="Proteomes" id="UP000193986"/>
    </source>
</evidence>
<accession>A0A1Y2BBM2</accession>
<gene>
    <name evidence="4" type="ORF">BCR39DRAFT_557870</name>
</gene>
<keyword evidence="2" id="KW-0808">Transferase</keyword>
<keyword evidence="1" id="KW-0328">Glycosyltransferase</keyword>
<keyword evidence="3" id="KW-1133">Transmembrane helix</keyword>
<dbReference type="AlphaFoldDB" id="A0A1Y2BBM2"/>
<dbReference type="InParanoid" id="A0A1Y2BBM2"/>
<dbReference type="STRING" id="71784.A0A1Y2BBM2"/>
<dbReference type="PANTHER" id="PTHR48043:SF145">
    <property type="entry name" value="FI06409P-RELATED"/>
    <property type="match status" value="1"/>
</dbReference>
<sequence>MPRRPIVLFATSPEHGDSNVHMAVISSLLEKHGDEIEIHLTSQSTLRDRSPPTVTFHPLPWKSIVDNWPDKFDPSRPHLNSMEFVFSPAGFLGSMWGCTKLQRFIHAESPEEYIETAQSAVHLFNTLKPDLVVVGFLAEAVVDAAIKTGQNYIRLSPNTLREVAAGAQGLRAFLWPCAGTGYPFPIPWYLIPLNIINLLFVPIWLFIFDSNFRAKNKARNAAGFSGPMPIFQKSHAPTICMSTPSIDYPAIIPQNVFPCGPIIQASRPLEQVDRDLYDWVMSRPTILICFGSHYPLDEGYGHEVFNAIRLLLDTRKDVQVLWKLRKWTSYDIYTDPVGDRLRVTDWLTANPSAIMATGNVICVVNHGGSNSYHEALFTGIPQVIVSSWYDCHDFAVRAEWLGIGKWGNRAASPRASYRELYKAVLEVIGLTANATYALQILDRAMDISEVAQGRRSAVVTKHGPIVGALDGRKREGRDVAAEVIMEYLAVRK</sequence>
<proteinExistence type="predicted"/>
<evidence type="ECO:0000256" key="1">
    <source>
        <dbReference type="ARBA" id="ARBA00022676"/>
    </source>
</evidence>
<dbReference type="OrthoDB" id="5835829at2759"/>
<evidence type="ECO:0000256" key="2">
    <source>
        <dbReference type="ARBA" id="ARBA00022679"/>
    </source>
</evidence>
<dbReference type="SUPFAM" id="SSF53756">
    <property type="entry name" value="UDP-Glycosyltransferase/glycogen phosphorylase"/>
    <property type="match status" value="1"/>
</dbReference>